<protein>
    <submittedName>
        <fullName evidence="1">Uncharacterized protein</fullName>
    </submittedName>
</protein>
<accession>D1PR50</accession>
<gene>
    <name evidence="1" type="ORF">SUBVAR_06878</name>
</gene>
<sequence length="41" mass="4524">MTYKGIIPHLSARHKVFTKKPQKGPAGLPAGPYPSVYRLMS</sequence>
<proteinExistence type="predicted"/>
<name>D1PR50_9FIRM</name>
<dbReference type="AlphaFoldDB" id="D1PR50"/>
<dbReference type="EMBL" id="ACBY02000054">
    <property type="protein sequence ID" value="EFB74897.1"/>
    <property type="molecule type" value="Genomic_DNA"/>
</dbReference>
<evidence type="ECO:0000313" key="1">
    <source>
        <dbReference type="EMBL" id="EFB74897.1"/>
    </source>
</evidence>
<reference evidence="1" key="1">
    <citation type="submission" date="2009-12" db="EMBL/GenBank/DDBJ databases">
        <authorList>
            <person name="Weinstock G."/>
            <person name="Sodergren E."/>
            <person name="Clifton S."/>
            <person name="Fulton L."/>
            <person name="Fulton B."/>
            <person name="Courtney L."/>
            <person name="Fronick C."/>
            <person name="Harrison M."/>
            <person name="Strong C."/>
            <person name="Farmer C."/>
            <person name="Delahaunty K."/>
            <person name="Markovic C."/>
            <person name="Hall O."/>
            <person name="Minx P."/>
            <person name="Tomlinson C."/>
            <person name="Mitreva M."/>
            <person name="Nelson J."/>
            <person name="Hou S."/>
            <person name="Wollam A."/>
            <person name="Pepin K.H."/>
            <person name="Johnson M."/>
            <person name="Bhonagiri V."/>
            <person name="Nash W.E."/>
            <person name="Warren W."/>
            <person name="Chinwalla A."/>
            <person name="Mardis E.R."/>
            <person name="Wilson R.K."/>
        </authorList>
    </citation>
    <scope>NUCLEOTIDE SEQUENCE [LARGE SCALE GENOMIC DNA]</scope>
    <source>
        <strain evidence="1">DSM 15176</strain>
    </source>
</reference>
<evidence type="ECO:0000313" key="2">
    <source>
        <dbReference type="Proteomes" id="UP000003438"/>
    </source>
</evidence>
<dbReference type="Proteomes" id="UP000003438">
    <property type="component" value="Unassembled WGS sequence"/>
</dbReference>
<organism evidence="1 2">
    <name type="scientific">Subdoligranulum variabile DSM 15176</name>
    <dbReference type="NCBI Taxonomy" id="411471"/>
    <lineage>
        <taxon>Bacteria</taxon>
        <taxon>Bacillati</taxon>
        <taxon>Bacillota</taxon>
        <taxon>Clostridia</taxon>
        <taxon>Eubacteriales</taxon>
        <taxon>Oscillospiraceae</taxon>
        <taxon>Subdoligranulum</taxon>
    </lineage>
</organism>
<dbReference type="HOGENOM" id="CLU_3277626_0_0_9"/>
<keyword evidence="2" id="KW-1185">Reference proteome</keyword>
<comment type="caution">
    <text evidence="1">The sequence shown here is derived from an EMBL/GenBank/DDBJ whole genome shotgun (WGS) entry which is preliminary data.</text>
</comment>